<dbReference type="EMBL" id="LRVM01000002">
    <property type="protein sequence ID" value="KXL53528.1"/>
    <property type="molecule type" value="Genomic_DNA"/>
</dbReference>
<comment type="caution">
    <text evidence="2">The sequence shown here is derived from an EMBL/GenBank/DDBJ whole genome shotgun (WGS) entry which is preliminary data.</text>
</comment>
<dbReference type="STRING" id="36847.CLNEO_07540"/>
<organism evidence="2 3">
    <name type="scientific">Anaerotignum neopropionicum</name>
    <dbReference type="NCBI Taxonomy" id="36847"/>
    <lineage>
        <taxon>Bacteria</taxon>
        <taxon>Bacillati</taxon>
        <taxon>Bacillota</taxon>
        <taxon>Clostridia</taxon>
        <taxon>Lachnospirales</taxon>
        <taxon>Anaerotignaceae</taxon>
        <taxon>Anaerotignum</taxon>
    </lineage>
</organism>
<sequence>MFERIYKDTFCTVYPILEEAFPVEELREEQRQKALLDQPRYRLYGMKEDNGILQGVIALWDFDDFLYFEHFAIQPSFRNEGFGGKKLAEVIAWAKKPIVLEVEVPKDDFTLRRVGFYERHGFYFNEYPYLQPPMRAGQGMLPLRLMTMPEKISEDEYKRYKSLIYKDVYNYEEA</sequence>
<dbReference type="OrthoDB" id="9127144at2"/>
<dbReference type="PROSITE" id="PS51186">
    <property type="entry name" value="GNAT"/>
    <property type="match status" value="1"/>
</dbReference>
<evidence type="ECO:0000259" key="1">
    <source>
        <dbReference type="PROSITE" id="PS51186"/>
    </source>
</evidence>
<dbReference type="InterPro" id="IPR016181">
    <property type="entry name" value="Acyl_CoA_acyltransferase"/>
</dbReference>
<keyword evidence="3" id="KW-1185">Reference proteome</keyword>
<dbReference type="EC" id="2.3.1.-" evidence="2"/>
<dbReference type="Gene3D" id="3.40.630.30">
    <property type="match status" value="1"/>
</dbReference>
<reference evidence="2 3" key="1">
    <citation type="submission" date="2016-01" db="EMBL/GenBank/DDBJ databases">
        <title>Genome sequence of Clostridium neopropionicum X4, DSM-3847.</title>
        <authorList>
            <person name="Poehlein A."/>
            <person name="Beck M.H."/>
            <person name="Bengelsdorf F.R."/>
            <person name="Daniel R."/>
            <person name="Duerre P."/>
        </authorList>
    </citation>
    <scope>NUCLEOTIDE SEQUENCE [LARGE SCALE GENOMIC DNA]</scope>
    <source>
        <strain evidence="2 3">DSM-3847</strain>
    </source>
</reference>
<proteinExistence type="predicted"/>
<dbReference type="AlphaFoldDB" id="A0A136WG45"/>
<keyword evidence="2" id="KW-0808">Transferase</keyword>
<dbReference type="InterPro" id="IPR000182">
    <property type="entry name" value="GNAT_dom"/>
</dbReference>
<keyword evidence="2" id="KW-0012">Acyltransferase</keyword>
<feature type="domain" description="N-acetyltransferase" evidence="1">
    <location>
        <begin position="1"/>
        <end position="148"/>
    </location>
</feature>
<dbReference type="Proteomes" id="UP000070539">
    <property type="component" value="Unassembled WGS sequence"/>
</dbReference>
<evidence type="ECO:0000313" key="2">
    <source>
        <dbReference type="EMBL" id="KXL53528.1"/>
    </source>
</evidence>
<accession>A0A136WG45</accession>
<dbReference type="RefSeq" id="WP_066084775.1">
    <property type="nucleotide sequence ID" value="NZ_LRVM01000002.1"/>
</dbReference>
<dbReference type="CDD" id="cd04301">
    <property type="entry name" value="NAT_SF"/>
    <property type="match status" value="1"/>
</dbReference>
<dbReference type="SUPFAM" id="SSF55729">
    <property type="entry name" value="Acyl-CoA N-acyltransferases (Nat)"/>
    <property type="match status" value="1"/>
</dbReference>
<name>A0A136WG45_9FIRM</name>
<gene>
    <name evidence="2" type="primary">yjbC</name>
    <name evidence="2" type="ORF">CLNEO_07540</name>
</gene>
<protein>
    <submittedName>
        <fullName evidence="2">Putative acetyltransferase YjbC</fullName>
        <ecNumber evidence="2">2.3.1.-</ecNumber>
    </submittedName>
</protein>
<evidence type="ECO:0000313" key="3">
    <source>
        <dbReference type="Proteomes" id="UP000070539"/>
    </source>
</evidence>
<dbReference type="Pfam" id="PF00583">
    <property type="entry name" value="Acetyltransf_1"/>
    <property type="match status" value="1"/>
</dbReference>
<dbReference type="GO" id="GO:0016747">
    <property type="term" value="F:acyltransferase activity, transferring groups other than amino-acyl groups"/>
    <property type="evidence" value="ECO:0007669"/>
    <property type="project" value="InterPro"/>
</dbReference>